<dbReference type="PANTHER" id="PTHR19432:SF64">
    <property type="entry name" value="SUCROSE TRANSPORT PROTEIN SUT1"/>
    <property type="match status" value="1"/>
</dbReference>
<name>A0AB40CY83_DIOCR</name>
<comment type="subcellular location">
    <subcellularLocation>
        <location evidence="1">Membrane</location>
        <topology evidence="1">Multi-pass membrane protein</topology>
    </subcellularLocation>
</comment>
<comment type="similarity">
    <text evidence="3">Belongs to the glycoside-pentoside-hexuronide (GPH) cation symporter transporter (TC 2.A.2.4) family.</text>
</comment>
<keyword evidence="7" id="KW-0769">Symport</keyword>
<keyword evidence="6 10" id="KW-0812">Transmembrane</keyword>
<dbReference type="Gene3D" id="1.20.1250.20">
    <property type="entry name" value="MFS general substrate transporter like domains"/>
    <property type="match status" value="1"/>
</dbReference>
<dbReference type="InterPro" id="IPR036259">
    <property type="entry name" value="MFS_trans_sf"/>
</dbReference>
<feature type="transmembrane region" description="Helical" evidence="10">
    <location>
        <begin position="105"/>
        <end position="125"/>
    </location>
</feature>
<evidence type="ECO:0000256" key="7">
    <source>
        <dbReference type="ARBA" id="ARBA00022847"/>
    </source>
</evidence>
<keyword evidence="4" id="KW-0813">Transport</keyword>
<reference evidence="12" key="1">
    <citation type="submission" date="2025-08" db="UniProtKB">
        <authorList>
            <consortium name="RefSeq"/>
        </authorList>
    </citation>
    <scope>IDENTIFICATION</scope>
</reference>
<proteinExistence type="inferred from homology"/>
<dbReference type="CDD" id="cd17313">
    <property type="entry name" value="MFS_SLC45_SUC"/>
    <property type="match status" value="1"/>
</dbReference>
<dbReference type="GO" id="GO:0016020">
    <property type="term" value="C:membrane"/>
    <property type="evidence" value="ECO:0007669"/>
    <property type="project" value="UniProtKB-SubCell"/>
</dbReference>
<evidence type="ECO:0000313" key="12">
    <source>
        <dbReference type="RefSeq" id="XP_039144966.1"/>
    </source>
</evidence>
<gene>
    <name evidence="12" type="primary">LOC120282258</name>
</gene>
<feature type="transmembrane region" description="Helical" evidence="10">
    <location>
        <begin position="445"/>
        <end position="466"/>
    </location>
</feature>
<dbReference type="GO" id="GO:0008506">
    <property type="term" value="F:sucrose:proton symporter activity"/>
    <property type="evidence" value="ECO:0007669"/>
    <property type="project" value="TreeGrafter"/>
</dbReference>
<keyword evidence="9 10" id="KW-0472">Membrane</keyword>
<feature type="transmembrane region" description="Helical" evidence="10">
    <location>
        <begin position="289"/>
        <end position="306"/>
    </location>
</feature>
<feature type="transmembrane region" description="Helical" evidence="10">
    <location>
        <begin position="409"/>
        <end position="433"/>
    </location>
</feature>
<feature type="transmembrane region" description="Helical" evidence="10">
    <location>
        <begin position="183"/>
        <end position="203"/>
    </location>
</feature>
<evidence type="ECO:0000313" key="11">
    <source>
        <dbReference type="Proteomes" id="UP001515500"/>
    </source>
</evidence>
<comment type="pathway">
    <text evidence="2">Glycan biosynthesis; sucrose metabolism.</text>
</comment>
<feature type="transmembrane region" description="Helical" evidence="10">
    <location>
        <begin position="233"/>
        <end position="251"/>
    </location>
</feature>
<protein>
    <submittedName>
        <fullName evidence="12">Sucrose transport protein SUT1-like</fullName>
    </submittedName>
</protein>
<evidence type="ECO:0000256" key="9">
    <source>
        <dbReference type="ARBA" id="ARBA00023136"/>
    </source>
</evidence>
<dbReference type="GeneID" id="120282258"/>
<evidence type="ECO:0000256" key="4">
    <source>
        <dbReference type="ARBA" id="ARBA00022448"/>
    </source>
</evidence>
<dbReference type="Pfam" id="PF13347">
    <property type="entry name" value="MFS_2"/>
    <property type="match status" value="1"/>
</dbReference>
<feature type="transmembrane region" description="Helical" evidence="10">
    <location>
        <begin position="73"/>
        <end position="93"/>
    </location>
</feature>
<dbReference type="Proteomes" id="UP001515500">
    <property type="component" value="Chromosome 18"/>
</dbReference>
<dbReference type="FunFam" id="1.20.1250.20:FF:000182">
    <property type="entry name" value="Sucrose transporter SUC2"/>
    <property type="match status" value="1"/>
</dbReference>
<dbReference type="PANTHER" id="PTHR19432">
    <property type="entry name" value="SUGAR TRANSPORTER"/>
    <property type="match status" value="1"/>
</dbReference>
<sequence length="511" mass="55382">MEVEVGGLKNVESSAFSGDGAPASDQAATPASLMKLILSSMVAAGVQYGWALQVALLTSYVQTLGLPHSLASMMWLCGPVSAFIVQPTVGVWSDRCHSRFGRRRPFIFAGCLLICTSALVIAFSSDIGYALGDTKEHCSVYTGKRWKATIVYVIGFWMLDSANNAAHAPTRALMADLAGPGRFTAANAVMCLWFAVGNILGYSSGATRSWHRWFPFLNTRACCETCANLKGAFLIDIVFLLFCSSISLFFAKEAPLEGKTGMVIANEQKSGVIELLKSLRHLPPGMRPVLIVSFLSWLSWFSFFLYNNDWMGREIHHGDPEGTQAQRKAYENGIRDGSFGLLLNSIMLGIGSFLLEPICRKLTTRVVWAISNFILFFAFASMCIVSIWSTNGYSYGVNKEEEVNNKVRVVALLIFAALGFPLTVLFSVPPAVAAQLADIGGTGQGLNVGILTIFSVIPQVIISVSAGPWDALFHKGNLPAFAVASFFAFVSAFVAFFVLPKLKTSTFSASH</sequence>
<evidence type="ECO:0000256" key="10">
    <source>
        <dbReference type="SAM" id="Phobius"/>
    </source>
</evidence>
<dbReference type="SUPFAM" id="SSF103473">
    <property type="entry name" value="MFS general substrate transporter"/>
    <property type="match status" value="1"/>
</dbReference>
<organism evidence="11 12">
    <name type="scientific">Dioscorea cayennensis subsp. rotundata</name>
    <name type="common">White Guinea yam</name>
    <name type="synonym">Dioscorea rotundata</name>
    <dbReference type="NCBI Taxonomy" id="55577"/>
    <lineage>
        <taxon>Eukaryota</taxon>
        <taxon>Viridiplantae</taxon>
        <taxon>Streptophyta</taxon>
        <taxon>Embryophyta</taxon>
        <taxon>Tracheophyta</taxon>
        <taxon>Spermatophyta</taxon>
        <taxon>Magnoliopsida</taxon>
        <taxon>Liliopsida</taxon>
        <taxon>Dioscoreales</taxon>
        <taxon>Dioscoreaceae</taxon>
        <taxon>Dioscorea</taxon>
    </lineage>
</organism>
<evidence type="ECO:0000256" key="6">
    <source>
        <dbReference type="ARBA" id="ARBA00022692"/>
    </source>
</evidence>
<feature type="transmembrane region" description="Helical" evidence="10">
    <location>
        <begin position="36"/>
        <end position="61"/>
    </location>
</feature>
<dbReference type="RefSeq" id="XP_039144966.1">
    <property type="nucleotide sequence ID" value="XM_039289032.1"/>
</dbReference>
<keyword evidence="11" id="KW-1185">Reference proteome</keyword>
<feature type="transmembrane region" description="Helical" evidence="10">
    <location>
        <begin position="478"/>
        <end position="499"/>
    </location>
</feature>
<evidence type="ECO:0000256" key="1">
    <source>
        <dbReference type="ARBA" id="ARBA00004141"/>
    </source>
</evidence>
<dbReference type="AlphaFoldDB" id="A0AB40CY83"/>
<accession>A0AB40CY83</accession>
<evidence type="ECO:0000256" key="2">
    <source>
        <dbReference type="ARBA" id="ARBA00004914"/>
    </source>
</evidence>
<feature type="transmembrane region" description="Helical" evidence="10">
    <location>
        <begin position="367"/>
        <end position="389"/>
    </location>
</feature>
<evidence type="ECO:0000256" key="3">
    <source>
        <dbReference type="ARBA" id="ARBA00007134"/>
    </source>
</evidence>
<keyword evidence="5" id="KW-0762">Sugar transport</keyword>
<evidence type="ECO:0000256" key="5">
    <source>
        <dbReference type="ARBA" id="ARBA00022597"/>
    </source>
</evidence>
<evidence type="ECO:0000256" key="8">
    <source>
        <dbReference type="ARBA" id="ARBA00022989"/>
    </source>
</evidence>
<keyword evidence="8 10" id="KW-1133">Transmembrane helix</keyword>